<protein>
    <submittedName>
        <fullName evidence="5">WD40-repeat-containing domain protein</fullName>
    </submittedName>
</protein>
<dbReference type="InterPro" id="IPR036322">
    <property type="entry name" value="WD40_repeat_dom_sf"/>
</dbReference>
<dbReference type="AlphaFoldDB" id="A0AAV9Z0U8"/>
<keyword evidence="4" id="KW-0472">Membrane</keyword>
<keyword evidence="2" id="KW-0677">Repeat</keyword>
<evidence type="ECO:0000256" key="4">
    <source>
        <dbReference type="SAM" id="Phobius"/>
    </source>
</evidence>
<evidence type="ECO:0000313" key="5">
    <source>
        <dbReference type="EMBL" id="KAK6966889.1"/>
    </source>
</evidence>
<dbReference type="PANTHER" id="PTHR19857">
    <property type="entry name" value="MITOCHONDRIAL DIVISION PROTEIN 1-RELATED"/>
    <property type="match status" value="1"/>
</dbReference>
<sequence>MLSLRSNSNSKQSYRLHGKLHGHSGAIVRLQATDDGNFLASGGTDGTKAWDLHSMREIPGPTWLETHGATTAIVWVKREDNMTLALVYGTQNSQLVCWQGVKREGKLVFEEVFIAAPLIKSAEITGLAFDASSNRLAVCHRGGVIQLWTVENSMTLKYVWSQEFKNYVPRAVAFSQLDGDERSVLVFPLYGGYIHTLNADKGTVADSPWHISTNIGDVAVNAQKGLVCVDEPSSGVNLYGLSNPHARTTFPVDTTPGKKRRLRQVALDKDCTTIVSGSDHGVVHVFDRRSQGVEKLRVDAHEWVQTVTVSCINGARAVFAAKSRDIGRSNEIFVWRKKHTKIPVNPVTLFCAALIAIQLVLMIAVVVVVYEEAIFPIFNLKFRM</sequence>
<dbReference type="SMART" id="SM00320">
    <property type="entry name" value="WD40"/>
    <property type="match status" value="3"/>
</dbReference>
<dbReference type="PROSITE" id="PS50082">
    <property type="entry name" value="WD_REPEATS_2"/>
    <property type="match status" value="1"/>
</dbReference>
<evidence type="ECO:0000256" key="1">
    <source>
        <dbReference type="ARBA" id="ARBA00022574"/>
    </source>
</evidence>
<keyword evidence="1 3" id="KW-0853">WD repeat</keyword>
<evidence type="ECO:0000256" key="3">
    <source>
        <dbReference type="PROSITE-ProRule" id="PRU00221"/>
    </source>
</evidence>
<keyword evidence="4" id="KW-1133">Transmembrane helix</keyword>
<keyword evidence="6" id="KW-1185">Reference proteome</keyword>
<dbReference type="Proteomes" id="UP001362999">
    <property type="component" value="Unassembled WGS sequence"/>
</dbReference>
<accession>A0AAV9Z0U8</accession>
<comment type="caution">
    <text evidence="5">The sequence shown here is derived from an EMBL/GenBank/DDBJ whole genome shotgun (WGS) entry which is preliminary data.</text>
</comment>
<dbReference type="InterPro" id="IPR001680">
    <property type="entry name" value="WD40_rpt"/>
</dbReference>
<feature type="repeat" description="WD" evidence="3">
    <location>
        <begin position="20"/>
        <end position="47"/>
    </location>
</feature>
<name>A0AAV9Z0U8_9AGAR</name>
<feature type="transmembrane region" description="Helical" evidence="4">
    <location>
        <begin position="347"/>
        <end position="370"/>
    </location>
</feature>
<organism evidence="5 6">
    <name type="scientific">Favolaschia claudopus</name>
    <dbReference type="NCBI Taxonomy" id="2862362"/>
    <lineage>
        <taxon>Eukaryota</taxon>
        <taxon>Fungi</taxon>
        <taxon>Dikarya</taxon>
        <taxon>Basidiomycota</taxon>
        <taxon>Agaricomycotina</taxon>
        <taxon>Agaricomycetes</taxon>
        <taxon>Agaricomycetidae</taxon>
        <taxon>Agaricales</taxon>
        <taxon>Marasmiineae</taxon>
        <taxon>Mycenaceae</taxon>
        <taxon>Favolaschia</taxon>
    </lineage>
</organism>
<dbReference type="EMBL" id="JAWWNJ010000252">
    <property type="protein sequence ID" value="KAK6966889.1"/>
    <property type="molecule type" value="Genomic_DNA"/>
</dbReference>
<gene>
    <name evidence="5" type="ORF">R3P38DRAFT_2672424</name>
</gene>
<proteinExistence type="predicted"/>
<reference evidence="5 6" key="1">
    <citation type="journal article" date="2024" name="J Genomics">
        <title>Draft genome sequencing and assembly of Favolaschia claudopus CIRM-BRFM 2984 isolated from oak limbs.</title>
        <authorList>
            <person name="Navarro D."/>
            <person name="Drula E."/>
            <person name="Chaduli D."/>
            <person name="Cazenave R."/>
            <person name="Ahrendt S."/>
            <person name="Wang J."/>
            <person name="Lipzen A."/>
            <person name="Daum C."/>
            <person name="Barry K."/>
            <person name="Grigoriev I.V."/>
            <person name="Favel A."/>
            <person name="Rosso M.N."/>
            <person name="Martin F."/>
        </authorList>
    </citation>
    <scope>NUCLEOTIDE SEQUENCE [LARGE SCALE GENOMIC DNA]</scope>
    <source>
        <strain evidence="5 6">CIRM-BRFM 2984</strain>
    </source>
</reference>
<dbReference type="SUPFAM" id="SSF50978">
    <property type="entry name" value="WD40 repeat-like"/>
    <property type="match status" value="1"/>
</dbReference>
<dbReference type="Gene3D" id="2.130.10.10">
    <property type="entry name" value="YVTN repeat-like/Quinoprotein amine dehydrogenase"/>
    <property type="match status" value="2"/>
</dbReference>
<evidence type="ECO:0000256" key="2">
    <source>
        <dbReference type="ARBA" id="ARBA00022737"/>
    </source>
</evidence>
<keyword evidence="4" id="KW-0812">Transmembrane</keyword>
<dbReference type="Pfam" id="PF00400">
    <property type="entry name" value="WD40"/>
    <property type="match status" value="1"/>
</dbReference>
<evidence type="ECO:0000313" key="6">
    <source>
        <dbReference type="Proteomes" id="UP001362999"/>
    </source>
</evidence>
<dbReference type="InterPro" id="IPR015943">
    <property type="entry name" value="WD40/YVTN_repeat-like_dom_sf"/>
</dbReference>
<dbReference type="InterPro" id="IPR051179">
    <property type="entry name" value="WD_repeat_multifunction"/>
</dbReference>